<protein>
    <recommendedName>
        <fullName evidence="3">Reverse transcriptase domain-containing protein</fullName>
    </recommendedName>
</protein>
<sequence>SSPALLTDLRLLQFADDTVVLLEDPSLLPHLSNLLSLYCRASNAKVNYTKSSIIPFGTPPADPSPFSLVQTTILHLGFPFTRQGVQSAQQAWPPLIAKVKARASVLCRHHLSLKGKVLVIKSLLLSQVWHLAALIPPRSEDLVALDKECWSFLWGPGKRAPINKEVCLRPVSQG</sequence>
<gene>
    <name evidence="1" type="ORF">BJ684DRAFT_5051</name>
</gene>
<proteinExistence type="predicted"/>
<organism evidence="1 2">
    <name type="scientific">Piptocephalis cylindrospora</name>
    <dbReference type="NCBI Taxonomy" id="1907219"/>
    <lineage>
        <taxon>Eukaryota</taxon>
        <taxon>Fungi</taxon>
        <taxon>Fungi incertae sedis</taxon>
        <taxon>Zoopagomycota</taxon>
        <taxon>Zoopagomycotina</taxon>
        <taxon>Zoopagomycetes</taxon>
        <taxon>Zoopagales</taxon>
        <taxon>Piptocephalidaceae</taxon>
        <taxon>Piptocephalis</taxon>
    </lineage>
</organism>
<evidence type="ECO:0000313" key="2">
    <source>
        <dbReference type="Proteomes" id="UP000267251"/>
    </source>
</evidence>
<dbReference type="Proteomes" id="UP000267251">
    <property type="component" value="Unassembled WGS sequence"/>
</dbReference>
<feature type="non-terminal residue" evidence="1">
    <location>
        <position position="1"/>
    </location>
</feature>
<accession>A0A4P9XZU1</accession>
<evidence type="ECO:0000313" key="1">
    <source>
        <dbReference type="EMBL" id="RKP11281.1"/>
    </source>
</evidence>
<evidence type="ECO:0008006" key="3">
    <source>
        <dbReference type="Google" id="ProtNLM"/>
    </source>
</evidence>
<dbReference type="EMBL" id="KZ989046">
    <property type="protein sequence ID" value="RKP11281.1"/>
    <property type="molecule type" value="Genomic_DNA"/>
</dbReference>
<dbReference type="AlphaFoldDB" id="A0A4P9XZU1"/>
<name>A0A4P9XZU1_9FUNG</name>
<reference evidence="2" key="1">
    <citation type="journal article" date="2018" name="Nat. Microbiol.">
        <title>Leveraging single-cell genomics to expand the fungal tree of life.</title>
        <authorList>
            <person name="Ahrendt S.R."/>
            <person name="Quandt C.A."/>
            <person name="Ciobanu D."/>
            <person name="Clum A."/>
            <person name="Salamov A."/>
            <person name="Andreopoulos B."/>
            <person name="Cheng J.F."/>
            <person name="Woyke T."/>
            <person name="Pelin A."/>
            <person name="Henrissat B."/>
            <person name="Reynolds N.K."/>
            <person name="Benny G.L."/>
            <person name="Smith M.E."/>
            <person name="James T.Y."/>
            <person name="Grigoriev I.V."/>
        </authorList>
    </citation>
    <scope>NUCLEOTIDE SEQUENCE [LARGE SCALE GENOMIC DNA]</scope>
</reference>
<feature type="non-terminal residue" evidence="1">
    <location>
        <position position="174"/>
    </location>
</feature>
<keyword evidence="2" id="KW-1185">Reference proteome</keyword>
<dbReference type="OrthoDB" id="2205812at2759"/>